<gene>
    <name evidence="1" type="ORF">EDM56_22950</name>
</gene>
<accession>A0A3M8D4J8</accession>
<evidence type="ECO:0000313" key="1">
    <source>
        <dbReference type="EMBL" id="RNB82763.1"/>
    </source>
</evidence>
<dbReference type="AlphaFoldDB" id="A0A3M8D4J8"/>
<sequence length="103" mass="12074">MSKNQAPANNKGQKRRMRIFMFFVLLFSIWTGYTAYLQSGLLTEKEEQLKQLQAASVAEQKLQAELAYKANRLNDKEYLAELARKQWYLTKPGEIIYILPEQK</sequence>
<dbReference type="InterPro" id="IPR007060">
    <property type="entry name" value="FtsL/DivIC"/>
</dbReference>
<dbReference type="InterPro" id="IPR039076">
    <property type="entry name" value="DivIC"/>
</dbReference>
<dbReference type="Proteomes" id="UP000271031">
    <property type="component" value="Unassembled WGS sequence"/>
</dbReference>
<dbReference type="GO" id="GO:0051301">
    <property type="term" value="P:cell division"/>
    <property type="evidence" value="ECO:0007669"/>
    <property type="project" value="InterPro"/>
</dbReference>
<organism evidence="1 2">
    <name type="scientific">Brevibacillus fluminis</name>
    <dbReference type="NCBI Taxonomy" id="511487"/>
    <lineage>
        <taxon>Bacteria</taxon>
        <taxon>Bacillati</taxon>
        <taxon>Bacillota</taxon>
        <taxon>Bacilli</taxon>
        <taxon>Bacillales</taxon>
        <taxon>Paenibacillaceae</taxon>
        <taxon>Brevibacillus</taxon>
    </lineage>
</organism>
<keyword evidence="2" id="KW-1185">Reference proteome</keyword>
<name>A0A3M8D4J8_9BACL</name>
<evidence type="ECO:0000313" key="2">
    <source>
        <dbReference type="Proteomes" id="UP000271031"/>
    </source>
</evidence>
<dbReference type="RefSeq" id="WP_122920260.1">
    <property type="nucleotide sequence ID" value="NZ_RHHQ01000019.1"/>
</dbReference>
<reference evidence="1 2" key="1">
    <citation type="submission" date="2018-10" db="EMBL/GenBank/DDBJ databases">
        <title>Phylogenomics of Brevibacillus.</title>
        <authorList>
            <person name="Dunlap C."/>
        </authorList>
    </citation>
    <scope>NUCLEOTIDE SEQUENCE [LARGE SCALE GENOMIC DNA]</scope>
    <source>
        <strain evidence="1 2">JCM 15716</strain>
    </source>
</reference>
<dbReference type="PANTHER" id="PTHR40027:SF1">
    <property type="entry name" value="CELL DIVISION PROTEIN DIVIC"/>
    <property type="match status" value="1"/>
</dbReference>
<dbReference type="Pfam" id="PF04977">
    <property type="entry name" value="DivIC"/>
    <property type="match status" value="1"/>
</dbReference>
<dbReference type="PANTHER" id="PTHR40027">
    <property type="entry name" value="CELL DIVISION PROTEIN DIVIC"/>
    <property type="match status" value="1"/>
</dbReference>
<proteinExistence type="predicted"/>
<comment type="caution">
    <text evidence="1">The sequence shown here is derived from an EMBL/GenBank/DDBJ whole genome shotgun (WGS) entry which is preliminary data.</text>
</comment>
<dbReference type="OrthoDB" id="2382043at2"/>
<dbReference type="EMBL" id="RHHQ01000019">
    <property type="protein sequence ID" value="RNB82763.1"/>
    <property type="molecule type" value="Genomic_DNA"/>
</dbReference>
<protein>
    <submittedName>
        <fullName evidence="1">Septum formation initiator family protein</fullName>
    </submittedName>
</protein>